<dbReference type="RefSeq" id="WP_330800519.1">
    <property type="nucleotide sequence ID" value="NZ_JAZEWV010000053.1"/>
</dbReference>
<keyword evidence="2" id="KW-1185">Reference proteome</keyword>
<dbReference type="Pfam" id="PF21848">
    <property type="entry name" value="DUF6907"/>
    <property type="match status" value="1"/>
</dbReference>
<sequence length="226" mass="24393">MQTGNLGPVTVDEPAWCTTDHGAPQVFDIDISHFGPDIEIRVDSPRGPAEVLSLRLTQYPFTELPVGTAVHMSACLADGEGWDLDVAGLESLADQLAQGVHKVRYAARRLAAELSDVAGKGIDASRQLRADAPTLSSDVLDLLTAIHDALDVPLPGLAASDERAFQRLMEDRRSAIYSTLHSILGDGVQRINDHDARYIRRRTEATPVTYAVWQGLATDAEAGEGQ</sequence>
<dbReference type="EMBL" id="JAZEWV010000053">
    <property type="protein sequence ID" value="MEE4546757.1"/>
    <property type="molecule type" value="Genomic_DNA"/>
</dbReference>
<accession>A0ABU7PP26</accession>
<evidence type="ECO:0000313" key="2">
    <source>
        <dbReference type="Proteomes" id="UP001344658"/>
    </source>
</evidence>
<reference evidence="1 2" key="1">
    <citation type="submission" date="2023-12" db="EMBL/GenBank/DDBJ databases">
        <title>Streptomyces sp. V4-01.</title>
        <authorList>
            <person name="Somphong A."/>
            <person name="Phongsopitanun W."/>
        </authorList>
    </citation>
    <scope>NUCLEOTIDE SEQUENCE [LARGE SCALE GENOMIC DNA]</scope>
    <source>
        <strain evidence="1 2">V4-01</strain>
    </source>
</reference>
<dbReference type="Proteomes" id="UP001344658">
    <property type="component" value="Unassembled WGS sequence"/>
</dbReference>
<organism evidence="1 2">
    <name type="scientific">Actinacidiphila polyblastidii</name>
    <dbReference type="NCBI Taxonomy" id="3110430"/>
    <lineage>
        <taxon>Bacteria</taxon>
        <taxon>Bacillati</taxon>
        <taxon>Actinomycetota</taxon>
        <taxon>Actinomycetes</taxon>
        <taxon>Kitasatosporales</taxon>
        <taxon>Streptomycetaceae</taxon>
        <taxon>Actinacidiphila</taxon>
    </lineage>
</organism>
<dbReference type="InterPro" id="IPR054202">
    <property type="entry name" value="DUF6907"/>
</dbReference>
<gene>
    <name evidence="1" type="ORF">V2S66_32935</name>
</gene>
<name>A0ABU7PP26_9ACTN</name>
<evidence type="ECO:0000313" key="1">
    <source>
        <dbReference type="EMBL" id="MEE4546757.1"/>
    </source>
</evidence>
<protein>
    <submittedName>
        <fullName evidence="1">Uncharacterized protein</fullName>
    </submittedName>
</protein>
<proteinExistence type="predicted"/>
<comment type="caution">
    <text evidence="1">The sequence shown here is derived from an EMBL/GenBank/DDBJ whole genome shotgun (WGS) entry which is preliminary data.</text>
</comment>